<protein>
    <recommendedName>
        <fullName evidence="3">DUF2946 domain-containing protein</fullName>
    </recommendedName>
</protein>
<comment type="caution">
    <text evidence="1">The sequence shown here is derived from an EMBL/GenBank/DDBJ whole genome shotgun (WGS) entry which is preliminary data.</text>
</comment>
<evidence type="ECO:0008006" key="3">
    <source>
        <dbReference type="Google" id="ProtNLM"/>
    </source>
</evidence>
<gene>
    <name evidence="1" type="ORF">BZM27_43595</name>
</gene>
<evidence type="ECO:0000313" key="2">
    <source>
        <dbReference type="Proteomes" id="UP000294200"/>
    </source>
</evidence>
<evidence type="ECO:0000313" key="1">
    <source>
        <dbReference type="EMBL" id="TCG04061.1"/>
    </source>
</evidence>
<sequence>MLAIMLSMIAPSISQLLRTEHAAAAHHSHHLHPGLHAAHAAASGLHHQGGSSSSSFCEACPYCGLMAHTPVLTGPVVSFVAIPQTSWLPSPVGAAEYRPYVVGEKAQPRAPPAVS</sequence>
<name>A0A4R0XDJ7_9BURK</name>
<reference evidence="1 2" key="1">
    <citation type="submission" date="2017-02" db="EMBL/GenBank/DDBJ databases">
        <title>Paraburkholderia sophoroidis sp. nov. and Paraburkholderia steynii sp. nov. rhizobial symbionts of the fynbos legume Hypocalyptus sophoroides.</title>
        <authorList>
            <person name="Steenkamp E.T."/>
            <person name="Beukes C.W."/>
            <person name="Van Zyl E."/>
            <person name="Avontuur J."/>
            <person name="Chan W.Y."/>
            <person name="Hassen A."/>
            <person name="Palmer M."/>
            <person name="Mthombeni L."/>
            <person name="Phalane F."/>
            <person name="Sereme K."/>
            <person name="Venter S.N."/>
        </authorList>
    </citation>
    <scope>NUCLEOTIDE SEQUENCE [LARGE SCALE GENOMIC DNA]</scope>
    <source>
        <strain evidence="1 2">HC1.1ba</strain>
    </source>
</reference>
<organism evidence="1 2">
    <name type="scientific">Paraburkholderia steynii</name>
    <dbReference type="NCBI Taxonomy" id="1245441"/>
    <lineage>
        <taxon>Bacteria</taxon>
        <taxon>Pseudomonadati</taxon>
        <taxon>Pseudomonadota</taxon>
        <taxon>Betaproteobacteria</taxon>
        <taxon>Burkholderiales</taxon>
        <taxon>Burkholderiaceae</taxon>
        <taxon>Paraburkholderia</taxon>
    </lineage>
</organism>
<dbReference type="AlphaFoldDB" id="A0A4R0XDJ7"/>
<proteinExistence type="predicted"/>
<accession>A0A4R0XDJ7</accession>
<dbReference type="Proteomes" id="UP000294200">
    <property type="component" value="Unassembled WGS sequence"/>
</dbReference>
<dbReference type="Pfam" id="PF11162">
    <property type="entry name" value="DUF2946"/>
    <property type="match status" value="1"/>
</dbReference>
<dbReference type="EMBL" id="MWML01000294">
    <property type="protein sequence ID" value="TCG04061.1"/>
    <property type="molecule type" value="Genomic_DNA"/>
</dbReference>
<keyword evidence="2" id="KW-1185">Reference proteome</keyword>
<dbReference type="InterPro" id="IPR021333">
    <property type="entry name" value="DUF2946"/>
</dbReference>